<dbReference type="GO" id="GO:0005737">
    <property type="term" value="C:cytoplasm"/>
    <property type="evidence" value="ECO:0007669"/>
    <property type="project" value="TreeGrafter"/>
</dbReference>
<comment type="pathway">
    <text evidence="3">Amino-acid biosynthesis; L-methionine biosynthesis via de novo pathway; L-homocysteine from O-succinyl-L-homoserine: step 1/1.</text>
</comment>
<evidence type="ECO:0000256" key="1">
    <source>
        <dbReference type="ARBA" id="ARBA00001933"/>
    </source>
</evidence>
<accession>A0A1M3L6P9</accession>
<dbReference type="Gene3D" id="3.40.640.10">
    <property type="entry name" value="Type I PLP-dependent aspartate aminotransferase-like (Major domain)"/>
    <property type="match status" value="1"/>
</dbReference>
<dbReference type="Proteomes" id="UP000184233">
    <property type="component" value="Unassembled WGS sequence"/>
</dbReference>
<dbReference type="InterPro" id="IPR015421">
    <property type="entry name" value="PyrdxlP-dep_Trfase_major"/>
</dbReference>
<organism evidence="6 7">
    <name type="scientific">Candidatus Kapaibacterium thiocyanatum</name>
    <dbReference type="NCBI Taxonomy" id="1895771"/>
    <lineage>
        <taxon>Bacteria</taxon>
        <taxon>Pseudomonadati</taxon>
        <taxon>Candidatus Kapaibacteriota</taxon>
        <taxon>Candidatus Kapaibacteriia</taxon>
        <taxon>Candidatus Kapaibacteriales</taxon>
        <taxon>Candidatus Kapaibacteriaceae</taxon>
        <taxon>Candidatus Kapaibacterium</taxon>
    </lineage>
</organism>
<dbReference type="EC" id="2.5.1.-" evidence="3"/>
<proteinExistence type="inferred from homology"/>
<protein>
    <recommendedName>
        <fullName evidence="3">O-succinylhomoserine sulfhydrylase</fullName>
        <shortName evidence="3">OSH sulfhydrylase</shortName>
        <shortName evidence="3">OSHS sulfhydrylase</shortName>
        <ecNumber evidence="3">2.5.1.-</ecNumber>
    </recommendedName>
</protein>
<comment type="caution">
    <text evidence="6">The sequence shown here is derived from an EMBL/GenBank/DDBJ whole genome shotgun (WGS) entry which is preliminary data.</text>
</comment>
<dbReference type="Gene3D" id="3.90.1150.10">
    <property type="entry name" value="Aspartate Aminotransferase, domain 1"/>
    <property type="match status" value="1"/>
</dbReference>
<dbReference type="GO" id="GO:0016846">
    <property type="term" value="F:carbon-sulfur lyase activity"/>
    <property type="evidence" value="ECO:0007669"/>
    <property type="project" value="TreeGrafter"/>
</dbReference>
<dbReference type="STRING" id="1895771.BGO89_00985"/>
<keyword evidence="2 3" id="KW-0663">Pyridoxal phosphate</keyword>
<dbReference type="FunFam" id="3.40.640.10:FF:000046">
    <property type="entry name" value="Cystathionine gamma-lyase"/>
    <property type="match status" value="1"/>
</dbReference>
<dbReference type="SUPFAM" id="SSF53383">
    <property type="entry name" value="PLP-dependent transferases"/>
    <property type="match status" value="1"/>
</dbReference>
<evidence type="ECO:0000256" key="4">
    <source>
        <dbReference type="PIRSR" id="PIRSR001434-2"/>
    </source>
</evidence>
<dbReference type="GO" id="GO:0071266">
    <property type="term" value="P:'de novo' L-methionine biosynthetic process"/>
    <property type="evidence" value="ECO:0007669"/>
    <property type="project" value="UniProtKB-UniRule"/>
</dbReference>
<dbReference type="InterPro" id="IPR000277">
    <property type="entry name" value="Cys/Met-Metab_PyrdxlP-dep_enz"/>
</dbReference>
<dbReference type="CDD" id="cd00614">
    <property type="entry name" value="CGS_like"/>
    <property type="match status" value="1"/>
</dbReference>
<dbReference type="InterPro" id="IPR054542">
    <property type="entry name" value="Cys_met_metab_PP"/>
</dbReference>
<keyword evidence="3" id="KW-0486">Methionine biosynthesis</keyword>
<comment type="function">
    <text evidence="3">Catalyzes the formation of L-homocysteine from O-succinyl-L-homoserine (OSHS) and hydrogen sulfide.</text>
</comment>
<dbReference type="PANTHER" id="PTHR11808:SF80">
    <property type="entry name" value="CYSTATHIONINE GAMMA-LYASE"/>
    <property type="match status" value="1"/>
</dbReference>
<dbReference type="NCBIfam" id="NF006003">
    <property type="entry name" value="PRK08133.1"/>
    <property type="match status" value="1"/>
</dbReference>
<feature type="modified residue" description="N6-(pyridoxal phosphate)lysine" evidence="3 4">
    <location>
        <position position="207"/>
    </location>
</feature>
<name>A0A1M3L6P9_9BACT</name>
<comment type="cofactor">
    <cofactor evidence="1 3 5">
        <name>pyridoxal 5'-phosphate</name>
        <dbReference type="ChEBI" id="CHEBI:597326"/>
    </cofactor>
</comment>
<evidence type="ECO:0000313" key="7">
    <source>
        <dbReference type="Proteomes" id="UP000184233"/>
    </source>
</evidence>
<keyword evidence="3" id="KW-0028">Amino-acid biosynthesis</keyword>
<comment type="subunit">
    <text evidence="3">Homotetramer.</text>
</comment>
<evidence type="ECO:0000313" key="6">
    <source>
        <dbReference type="EMBL" id="OJX61194.1"/>
    </source>
</evidence>
<dbReference type="EMBL" id="MKVH01000002">
    <property type="protein sequence ID" value="OJX61194.1"/>
    <property type="molecule type" value="Genomic_DNA"/>
</dbReference>
<dbReference type="GO" id="GO:0016765">
    <property type="term" value="F:transferase activity, transferring alkyl or aryl (other than methyl) groups"/>
    <property type="evidence" value="ECO:0007669"/>
    <property type="project" value="UniProtKB-UniRule"/>
</dbReference>
<dbReference type="PANTHER" id="PTHR11808">
    <property type="entry name" value="TRANS-SULFURATION ENZYME FAMILY MEMBER"/>
    <property type="match status" value="1"/>
</dbReference>
<dbReference type="GO" id="GO:0019346">
    <property type="term" value="P:transsulfuration"/>
    <property type="evidence" value="ECO:0007669"/>
    <property type="project" value="InterPro"/>
</dbReference>
<dbReference type="UniPathway" id="UPA00051">
    <property type="reaction ID" value="UER00449"/>
</dbReference>
<dbReference type="GO" id="GO:0071268">
    <property type="term" value="P:homocysteine biosynthetic process"/>
    <property type="evidence" value="ECO:0007669"/>
    <property type="project" value="InterPro"/>
</dbReference>
<dbReference type="InterPro" id="IPR015424">
    <property type="entry name" value="PyrdxlP-dep_Trfase"/>
</dbReference>
<dbReference type="HAMAP" id="MF_02056">
    <property type="entry name" value="MetZ"/>
    <property type="match status" value="1"/>
</dbReference>
<dbReference type="InterPro" id="IPR015422">
    <property type="entry name" value="PyrdxlP-dep_Trfase_small"/>
</dbReference>
<dbReference type="GO" id="GO:0030170">
    <property type="term" value="F:pyridoxal phosphate binding"/>
    <property type="evidence" value="ECO:0007669"/>
    <property type="project" value="UniProtKB-UniRule"/>
</dbReference>
<comment type="similarity">
    <text evidence="3">Belongs to the trans-sulfuration enzymes family. MetZ subfamily.</text>
</comment>
<keyword evidence="3" id="KW-0808">Transferase</keyword>
<evidence type="ECO:0000256" key="2">
    <source>
        <dbReference type="ARBA" id="ARBA00022898"/>
    </source>
</evidence>
<dbReference type="PIRSF" id="PIRSF001434">
    <property type="entry name" value="CGS"/>
    <property type="match status" value="1"/>
</dbReference>
<reference evidence="6 7" key="1">
    <citation type="submission" date="2016-09" db="EMBL/GenBank/DDBJ databases">
        <title>Genome-resolved meta-omics ties microbial dynamics to process performance in biotechnology for thiocyanate degradation.</title>
        <authorList>
            <person name="Kantor R.S."/>
            <person name="Huddy R.J."/>
            <person name="Iyer R."/>
            <person name="Thomas B.C."/>
            <person name="Brown C.T."/>
            <person name="Anantharaman K."/>
            <person name="Tringe S."/>
            <person name="Hettich R.L."/>
            <person name="Harrison S.T."/>
            <person name="Banfield J.F."/>
        </authorList>
    </citation>
    <scope>NUCLEOTIDE SEQUENCE [LARGE SCALE GENOMIC DNA]</scope>
    <source>
        <strain evidence="6">59-99</strain>
    </source>
</reference>
<comment type="catalytic activity">
    <reaction evidence="3">
        <text>O-succinyl-L-homoserine + hydrogen sulfide = L-homocysteine + succinate</text>
        <dbReference type="Rhea" id="RHEA:27826"/>
        <dbReference type="ChEBI" id="CHEBI:29919"/>
        <dbReference type="ChEBI" id="CHEBI:30031"/>
        <dbReference type="ChEBI" id="CHEBI:57661"/>
        <dbReference type="ChEBI" id="CHEBI:58199"/>
    </reaction>
</comment>
<dbReference type="AlphaFoldDB" id="A0A1M3L6P9"/>
<evidence type="ECO:0000256" key="5">
    <source>
        <dbReference type="RuleBase" id="RU362118"/>
    </source>
</evidence>
<sequence>MNPDQHFHTDAVRIQAERTPFHEHSVPLYLTSSFVFDDAEHMRALFAEEQQGNIYSRFTNPNTTEFIDKMCALEGTEAGYATATGMAAVFASIMGLLRSGDHIVASRSVFGSTHTLLTQYLPRWGITHTYVDINDPSSFEAAITSATKMMIVETPSNPGLDVIDLDVLGRMCKSHGILLNVDNCFATPYLQRPVDYGADIIVHSATKWIDGQGRVLGGIILGRADLIREIYLFCRNTGPSLSPFNAWVLSKSLETLAVRMDRHCANAMEIARFLEAHPMVERVIYPGLPSHPNHIVAMRQMKAGGGIVAMHVKGGIDAGRRFLDAIRMCSLSANIGDTRTIVTHPASTTHSKLTEEARLAVGILPGLVRVSVGLEDTRAVIADLDQALMKSAEA</sequence>
<evidence type="ECO:0000256" key="3">
    <source>
        <dbReference type="HAMAP-Rule" id="MF_02056"/>
    </source>
</evidence>
<dbReference type="InterPro" id="IPR006234">
    <property type="entry name" value="O-succ-hSer_sulfhydrylase"/>
</dbReference>
<gene>
    <name evidence="3" type="primary">metZ</name>
    <name evidence="6" type="ORF">BGO89_00985</name>
</gene>
<dbReference type="Pfam" id="PF01053">
    <property type="entry name" value="Cys_Met_Meta_PP"/>
    <property type="match status" value="1"/>
</dbReference>
<dbReference type="PROSITE" id="PS00868">
    <property type="entry name" value="CYS_MET_METAB_PP"/>
    <property type="match status" value="1"/>
</dbReference>
<dbReference type="FunFam" id="3.90.1150.10:FF:000033">
    <property type="entry name" value="Cystathionine gamma-synthase"/>
    <property type="match status" value="1"/>
</dbReference>